<evidence type="ECO:0000256" key="7">
    <source>
        <dbReference type="ARBA" id="ARBA00049169"/>
    </source>
</evidence>
<feature type="region of interest" description="Disordered" evidence="8">
    <location>
        <begin position="1"/>
        <end position="28"/>
    </location>
</feature>
<evidence type="ECO:0000259" key="9">
    <source>
        <dbReference type="PROSITE" id="PS51471"/>
    </source>
</evidence>
<comment type="catalytic activity">
    <reaction evidence="7">
        <text>L-prolyl-[collagen] + 2-oxoglutarate + O2 = trans-4-hydroxy-L-prolyl-[collagen] + succinate + CO2</text>
        <dbReference type="Rhea" id="RHEA:18945"/>
        <dbReference type="Rhea" id="RHEA-COMP:11676"/>
        <dbReference type="Rhea" id="RHEA-COMP:11680"/>
        <dbReference type="ChEBI" id="CHEBI:15379"/>
        <dbReference type="ChEBI" id="CHEBI:16526"/>
        <dbReference type="ChEBI" id="CHEBI:16810"/>
        <dbReference type="ChEBI" id="CHEBI:30031"/>
        <dbReference type="ChEBI" id="CHEBI:50342"/>
        <dbReference type="ChEBI" id="CHEBI:61965"/>
        <dbReference type="EC" id="1.14.11.2"/>
    </reaction>
</comment>
<dbReference type="PANTHER" id="PTHR10869">
    <property type="entry name" value="PROLYL 4-HYDROXYLASE ALPHA SUBUNIT"/>
    <property type="match status" value="1"/>
</dbReference>
<feature type="compositionally biased region" description="Polar residues" evidence="8">
    <location>
        <begin position="1"/>
        <end position="11"/>
    </location>
</feature>
<gene>
    <name evidence="10" type="ORF">CYMTET_40544</name>
</gene>
<keyword evidence="11" id="KW-1185">Reference proteome</keyword>
<dbReference type="EMBL" id="LGRX02026943">
    <property type="protein sequence ID" value="KAK3250043.1"/>
    <property type="molecule type" value="Genomic_DNA"/>
</dbReference>
<name>A0AAE0F349_9CHLO</name>
<dbReference type="PROSITE" id="PS51471">
    <property type="entry name" value="FE2OG_OXY"/>
    <property type="match status" value="1"/>
</dbReference>
<accession>A0AAE0F349</accession>
<evidence type="ECO:0000256" key="6">
    <source>
        <dbReference type="ARBA" id="ARBA00023004"/>
    </source>
</evidence>
<reference evidence="10 11" key="1">
    <citation type="journal article" date="2015" name="Genome Biol. Evol.">
        <title>Comparative Genomics of a Bacterivorous Green Alga Reveals Evolutionary Causalities and Consequences of Phago-Mixotrophic Mode of Nutrition.</title>
        <authorList>
            <person name="Burns J.A."/>
            <person name="Paasch A."/>
            <person name="Narechania A."/>
            <person name="Kim E."/>
        </authorList>
    </citation>
    <scope>NUCLEOTIDE SEQUENCE [LARGE SCALE GENOMIC DNA]</scope>
    <source>
        <strain evidence="10 11">PLY_AMNH</strain>
    </source>
</reference>
<keyword evidence="6" id="KW-0408">Iron</keyword>
<evidence type="ECO:0000256" key="2">
    <source>
        <dbReference type="ARBA" id="ARBA00004648"/>
    </source>
</evidence>
<organism evidence="10 11">
    <name type="scientific">Cymbomonas tetramitiformis</name>
    <dbReference type="NCBI Taxonomy" id="36881"/>
    <lineage>
        <taxon>Eukaryota</taxon>
        <taxon>Viridiplantae</taxon>
        <taxon>Chlorophyta</taxon>
        <taxon>Pyramimonadophyceae</taxon>
        <taxon>Pyramimonadales</taxon>
        <taxon>Pyramimonadaceae</taxon>
        <taxon>Cymbomonas</taxon>
    </lineage>
</organism>
<dbReference type="Proteomes" id="UP001190700">
    <property type="component" value="Unassembled WGS sequence"/>
</dbReference>
<evidence type="ECO:0000256" key="8">
    <source>
        <dbReference type="SAM" id="MobiDB-lite"/>
    </source>
</evidence>
<evidence type="ECO:0000256" key="1">
    <source>
        <dbReference type="ARBA" id="ARBA00001961"/>
    </source>
</evidence>
<comment type="caution">
    <text evidence="10">The sequence shown here is derived from an EMBL/GenBank/DDBJ whole genome shotgun (WGS) entry which is preliminary data.</text>
</comment>
<evidence type="ECO:0000313" key="10">
    <source>
        <dbReference type="EMBL" id="KAK3250043.1"/>
    </source>
</evidence>
<protein>
    <recommendedName>
        <fullName evidence="9">Fe2OG dioxygenase domain-containing protein</fullName>
    </recommendedName>
</protein>
<dbReference type="InterPro" id="IPR006620">
    <property type="entry name" value="Pro_4_hyd_alph"/>
</dbReference>
<keyword evidence="4" id="KW-0223">Dioxygenase</keyword>
<dbReference type="SMART" id="SM00702">
    <property type="entry name" value="P4Hc"/>
    <property type="match status" value="1"/>
</dbReference>
<proteinExistence type="predicted"/>
<keyword evidence="5" id="KW-0560">Oxidoreductase</keyword>
<dbReference type="PANTHER" id="PTHR10869:SF241">
    <property type="entry name" value="FE2OG DIOXYGENASE DOMAIN-CONTAINING PROTEIN"/>
    <property type="match status" value="1"/>
</dbReference>
<evidence type="ECO:0000256" key="4">
    <source>
        <dbReference type="ARBA" id="ARBA00022964"/>
    </source>
</evidence>
<dbReference type="GO" id="GO:0031418">
    <property type="term" value="F:L-ascorbic acid binding"/>
    <property type="evidence" value="ECO:0007669"/>
    <property type="project" value="InterPro"/>
</dbReference>
<dbReference type="GO" id="GO:0005506">
    <property type="term" value="F:iron ion binding"/>
    <property type="evidence" value="ECO:0007669"/>
    <property type="project" value="InterPro"/>
</dbReference>
<dbReference type="GO" id="GO:0004656">
    <property type="term" value="F:procollagen-proline 4-dioxygenase activity"/>
    <property type="evidence" value="ECO:0007669"/>
    <property type="project" value="UniProtKB-EC"/>
</dbReference>
<evidence type="ECO:0000313" key="11">
    <source>
        <dbReference type="Proteomes" id="UP001190700"/>
    </source>
</evidence>
<dbReference type="InterPro" id="IPR045054">
    <property type="entry name" value="P4HA-like"/>
</dbReference>
<dbReference type="GO" id="GO:0005789">
    <property type="term" value="C:endoplasmic reticulum membrane"/>
    <property type="evidence" value="ECO:0007669"/>
    <property type="project" value="UniProtKB-SubCell"/>
</dbReference>
<feature type="domain" description="Fe2OG dioxygenase" evidence="9">
    <location>
        <begin position="121"/>
        <end position="222"/>
    </location>
</feature>
<dbReference type="Gene3D" id="2.60.120.620">
    <property type="entry name" value="q2cbj1_9rhob like domain"/>
    <property type="match status" value="1"/>
</dbReference>
<comment type="subcellular location">
    <subcellularLocation>
        <location evidence="2">Endoplasmic reticulum membrane</location>
        <topology evidence="2">Single-pass type II membrane protein</topology>
    </subcellularLocation>
</comment>
<evidence type="ECO:0000256" key="3">
    <source>
        <dbReference type="ARBA" id="ARBA00022723"/>
    </source>
</evidence>
<dbReference type="Pfam" id="PF13640">
    <property type="entry name" value="2OG-FeII_Oxy_3"/>
    <property type="match status" value="1"/>
</dbReference>
<evidence type="ECO:0000256" key="5">
    <source>
        <dbReference type="ARBA" id="ARBA00023002"/>
    </source>
</evidence>
<dbReference type="InterPro" id="IPR044862">
    <property type="entry name" value="Pro_4_hyd_alph_FE2OG_OXY"/>
</dbReference>
<comment type="cofactor">
    <cofactor evidence="1">
        <name>L-ascorbate</name>
        <dbReference type="ChEBI" id="CHEBI:38290"/>
    </cofactor>
</comment>
<sequence length="224" mass="24933">MGASGTKTASTHAGIENIRKPSENTDAPQRFWVNTGDAGKFAFTLDGVLSQQECSSLVSRSESVGYEQALLNVGFGKQVLDTDTRKSSRCIIDDVDLAQKLFERVREFLPSSWKGKDIQGLNERLRFLRYAPGDYFAPHFDGCYIRPQGHPRALDQSILTIQFYLNGDFSGGETNFFNRQDALTAAVRPEPGKVLVFQHDILHEGALLSDGTKYVIRTDVMYGT</sequence>
<dbReference type="InterPro" id="IPR005123">
    <property type="entry name" value="Oxoglu/Fe-dep_dioxygenase_dom"/>
</dbReference>
<keyword evidence="3" id="KW-0479">Metal-binding</keyword>
<dbReference type="AlphaFoldDB" id="A0AAE0F349"/>